<evidence type="ECO:0000256" key="6">
    <source>
        <dbReference type="ARBA" id="ARBA00022485"/>
    </source>
</evidence>
<dbReference type="GO" id="GO:0000701">
    <property type="term" value="F:purine-specific mismatch base pair DNA N-glycosylase activity"/>
    <property type="evidence" value="ECO:0007669"/>
    <property type="project" value="UniProtKB-EC"/>
</dbReference>
<dbReference type="InterPro" id="IPR004036">
    <property type="entry name" value="Endonuclease-III-like_CS2"/>
</dbReference>
<comment type="similarity">
    <text evidence="3">Belongs to the Nth/MutY family.</text>
</comment>
<keyword evidence="9 16" id="KW-0378">Hydrolase</keyword>
<keyword evidence="8" id="KW-0227">DNA damage</keyword>
<evidence type="ECO:0000256" key="3">
    <source>
        <dbReference type="ARBA" id="ARBA00008343"/>
    </source>
</evidence>
<evidence type="ECO:0000256" key="14">
    <source>
        <dbReference type="SAM" id="MobiDB-lite"/>
    </source>
</evidence>
<organism evidence="16 17">
    <name type="scientific">Corynebacterium resistens (strain DSM 45100 / JCM 12819 / GTC 2026 / SICGH 158)</name>
    <dbReference type="NCBI Taxonomy" id="662755"/>
    <lineage>
        <taxon>Bacteria</taxon>
        <taxon>Bacillati</taxon>
        <taxon>Actinomycetota</taxon>
        <taxon>Actinomycetes</taxon>
        <taxon>Mycobacteriales</taxon>
        <taxon>Corynebacteriaceae</taxon>
        <taxon>Corynebacterium</taxon>
    </lineage>
</organism>
<dbReference type="eggNOG" id="COG1194">
    <property type="taxonomic scope" value="Bacteria"/>
</dbReference>
<evidence type="ECO:0000259" key="15">
    <source>
        <dbReference type="SMART" id="SM00478"/>
    </source>
</evidence>
<dbReference type="Pfam" id="PF00730">
    <property type="entry name" value="HhH-GPD"/>
    <property type="match status" value="1"/>
</dbReference>
<dbReference type="GO" id="GO:0006298">
    <property type="term" value="P:mismatch repair"/>
    <property type="evidence" value="ECO:0007669"/>
    <property type="project" value="TreeGrafter"/>
</dbReference>
<keyword evidence="12" id="KW-0234">DNA repair</keyword>
<dbReference type="STRING" id="662755.CRES_0208"/>
<feature type="compositionally biased region" description="Polar residues" evidence="14">
    <location>
        <begin position="18"/>
        <end position="27"/>
    </location>
</feature>
<dbReference type="GO" id="GO:0006284">
    <property type="term" value="P:base-excision repair"/>
    <property type="evidence" value="ECO:0007669"/>
    <property type="project" value="InterPro"/>
</dbReference>
<dbReference type="RefSeq" id="WP_013887600.1">
    <property type="nucleotide sequence ID" value="NC_015673.1"/>
</dbReference>
<dbReference type="Pfam" id="PF10576">
    <property type="entry name" value="EndIII_4Fe-2S"/>
    <property type="match status" value="1"/>
</dbReference>
<evidence type="ECO:0000256" key="8">
    <source>
        <dbReference type="ARBA" id="ARBA00022763"/>
    </source>
</evidence>
<evidence type="ECO:0000256" key="12">
    <source>
        <dbReference type="ARBA" id="ARBA00023204"/>
    </source>
</evidence>
<dbReference type="KEGG" id="crd:CRES_0208"/>
<comment type="catalytic activity">
    <reaction evidence="1">
        <text>Hydrolyzes free adenine bases from 7,8-dihydro-8-oxoguanine:adenine mismatched double-stranded DNA, leaving an apurinic site.</text>
        <dbReference type="EC" id="3.2.2.31"/>
    </reaction>
</comment>
<keyword evidence="13 16" id="KW-0326">Glycosidase</keyword>
<dbReference type="GO" id="GO:0051539">
    <property type="term" value="F:4 iron, 4 sulfur cluster binding"/>
    <property type="evidence" value="ECO:0007669"/>
    <property type="project" value="UniProtKB-KW"/>
</dbReference>
<dbReference type="SMART" id="SM00525">
    <property type="entry name" value="FES"/>
    <property type="match status" value="1"/>
</dbReference>
<evidence type="ECO:0000313" key="17">
    <source>
        <dbReference type="Proteomes" id="UP000000492"/>
    </source>
</evidence>
<dbReference type="EC" id="3.2.2.31" evidence="4"/>
<dbReference type="EMBL" id="CP002857">
    <property type="protein sequence ID" value="AEI08571.1"/>
    <property type="molecule type" value="Genomic_DNA"/>
</dbReference>
<keyword evidence="7" id="KW-0479">Metal-binding</keyword>
<name>F8E217_CORRG</name>
<evidence type="ECO:0000256" key="9">
    <source>
        <dbReference type="ARBA" id="ARBA00022801"/>
    </source>
</evidence>
<dbReference type="GO" id="GO:0046872">
    <property type="term" value="F:metal ion binding"/>
    <property type="evidence" value="ECO:0007669"/>
    <property type="project" value="UniProtKB-KW"/>
</dbReference>
<keyword evidence="10" id="KW-0408">Iron</keyword>
<comment type="cofactor">
    <cofactor evidence="2">
        <name>[4Fe-4S] cluster</name>
        <dbReference type="ChEBI" id="CHEBI:49883"/>
    </cofactor>
</comment>
<dbReference type="GO" id="GO:0034039">
    <property type="term" value="F:8-oxo-7,8-dihydroguanine DNA N-glycosylase activity"/>
    <property type="evidence" value="ECO:0007669"/>
    <property type="project" value="TreeGrafter"/>
</dbReference>
<evidence type="ECO:0000256" key="1">
    <source>
        <dbReference type="ARBA" id="ARBA00000843"/>
    </source>
</evidence>
<dbReference type="CDD" id="cd00056">
    <property type="entry name" value="ENDO3c"/>
    <property type="match status" value="1"/>
</dbReference>
<protein>
    <recommendedName>
        <fullName evidence="5">Adenine DNA glycosylase</fullName>
        <ecNumber evidence="4">3.2.2.31</ecNumber>
    </recommendedName>
</protein>
<dbReference type="Proteomes" id="UP000000492">
    <property type="component" value="Chromosome"/>
</dbReference>
<dbReference type="GO" id="GO:0032357">
    <property type="term" value="F:oxidized purine DNA binding"/>
    <property type="evidence" value="ECO:0007669"/>
    <property type="project" value="TreeGrafter"/>
</dbReference>
<evidence type="ECO:0000256" key="2">
    <source>
        <dbReference type="ARBA" id="ARBA00001966"/>
    </source>
</evidence>
<evidence type="ECO:0000256" key="5">
    <source>
        <dbReference type="ARBA" id="ARBA00022023"/>
    </source>
</evidence>
<dbReference type="InterPro" id="IPR003265">
    <property type="entry name" value="HhH-GPD_domain"/>
</dbReference>
<dbReference type="SMART" id="SM00478">
    <property type="entry name" value="ENDO3c"/>
    <property type="match status" value="1"/>
</dbReference>
<dbReference type="GO" id="GO:0035485">
    <property type="term" value="F:adenine/guanine mispair binding"/>
    <property type="evidence" value="ECO:0007669"/>
    <property type="project" value="TreeGrafter"/>
</dbReference>
<evidence type="ECO:0000256" key="4">
    <source>
        <dbReference type="ARBA" id="ARBA00012045"/>
    </source>
</evidence>
<dbReference type="InterPro" id="IPR000445">
    <property type="entry name" value="HhH_motif"/>
</dbReference>
<keyword evidence="17" id="KW-1185">Reference proteome</keyword>
<dbReference type="PANTHER" id="PTHR42944:SF1">
    <property type="entry name" value="ADENINE DNA GLYCOSYLASE"/>
    <property type="match status" value="1"/>
</dbReference>
<feature type="domain" description="HhH-GPD" evidence="15">
    <location>
        <begin position="70"/>
        <end position="241"/>
    </location>
</feature>
<reference evidence="16 17" key="1">
    <citation type="journal article" date="2012" name="BMC Genomics">
        <title>Complete genome sequence, lifestyle, and multi-drug resistance of the human pathogen Corynebacterium resistens DSM 45100 isolated from blood samples of a leukemia patient.</title>
        <authorList>
            <person name="Schroder J."/>
            <person name="Maus I."/>
            <person name="Meyer K."/>
            <person name="Wordemann S."/>
            <person name="Blom J."/>
            <person name="Jaenicke S."/>
            <person name="Schneider J."/>
            <person name="Trost E."/>
            <person name="Tauch A."/>
        </authorList>
    </citation>
    <scope>NUCLEOTIDE SEQUENCE [LARGE SCALE GENOMIC DNA]</scope>
    <source>
        <strain evidence="17">DSM 45100 / JCM 12819 / CCUG 50093 / GTC 2026 / SICGH 158</strain>
    </source>
</reference>
<dbReference type="SUPFAM" id="SSF48150">
    <property type="entry name" value="DNA-glycosylase"/>
    <property type="match status" value="1"/>
</dbReference>
<keyword evidence="11" id="KW-0411">Iron-sulfur</keyword>
<dbReference type="Gene3D" id="1.10.1670.10">
    <property type="entry name" value="Helix-hairpin-Helix base-excision DNA repair enzymes (C-terminal)"/>
    <property type="match status" value="1"/>
</dbReference>
<evidence type="ECO:0000313" key="16">
    <source>
        <dbReference type="EMBL" id="AEI08571.1"/>
    </source>
</evidence>
<sequence length="366" mass="40650">MSTPRYPLALGETPPSTPQLESDTPQQHRYPIDRSQFATDLNRWFARHGRVLPWRDTDTSAWAILVSEVMSQQTPVARVIPLWEAWLKKWPTPADLAVAPKAEVLRMWANLGYPRRALRLQECARDCVERHGGDVPRTVAELEALSGIGSYTARAVAAFAYGQAVPVVDTNVRRVLHRAVFGNYLQGPARARDLADVAELMPWVDDDPSLARRHFDRSHHQPHAREDARMMTASLMELGALICRAKSPQCDQCPVRQHCQWIALGKPAPTAEQKASAAKRVQKFAGTDRQVRGKVMGLLRASQTSSATSAEIDLLWPDKVQLKRAVDSLVDDGLAERIMPEREGNPSKILPAFGAGDSITGLRLPT</sequence>
<accession>F8E217</accession>
<dbReference type="Gene3D" id="1.10.340.30">
    <property type="entry name" value="Hypothetical protein, domain 2"/>
    <property type="match status" value="1"/>
</dbReference>
<dbReference type="PROSITE" id="PS01155">
    <property type="entry name" value="ENDONUCLEASE_III_2"/>
    <property type="match status" value="1"/>
</dbReference>
<feature type="region of interest" description="Disordered" evidence="14">
    <location>
        <begin position="1"/>
        <end position="27"/>
    </location>
</feature>
<dbReference type="InterPro" id="IPR044298">
    <property type="entry name" value="MIG/MutY"/>
</dbReference>
<dbReference type="HOGENOM" id="CLU_012862_2_0_11"/>
<dbReference type="InterPro" id="IPR003651">
    <property type="entry name" value="Endonuclease3_FeS-loop_motif"/>
</dbReference>
<dbReference type="InterPro" id="IPR023170">
    <property type="entry name" value="HhH_base_excis_C"/>
</dbReference>
<evidence type="ECO:0000256" key="11">
    <source>
        <dbReference type="ARBA" id="ARBA00023014"/>
    </source>
</evidence>
<evidence type="ECO:0000256" key="13">
    <source>
        <dbReference type="ARBA" id="ARBA00023295"/>
    </source>
</evidence>
<dbReference type="PANTHER" id="PTHR42944">
    <property type="entry name" value="ADENINE DNA GLYCOSYLASE"/>
    <property type="match status" value="1"/>
</dbReference>
<evidence type="ECO:0000256" key="10">
    <source>
        <dbReference type="ARBA" id="ARBA00023004"/>
    </source>
</evidence>
<keyword evidence="6" id="KW-0004">4Fe-4S</keyword>
<gene>
    <name evidence="16" type="primary">mutY</name>
    <name evidence="16" type="ordered locus">CRES_0208</name>
</gene>
<dbReference type="AlphaFoldDB" id="F8E217"/>
<dbReference type="Pfam" id="PF00633">
    <property type="entry name" value="HHH"/>
    <property type="match status" value="1"/>
</dbReference>
<evidence type="ECO:0000256" key="7">
    <source>
        <dbReference type="ARBA" id="ARBA00022723"/>
    </source>
</evidence>
<dbReference type="InterPro" id="IPR011257">
    <property type="entry name" value="DNA_glycosylase"/>
</dbReference>
<proteinExistence type="inferred from homology"/>